<sequence length="140" mass="15693">MFELLYTSVAPQCLSEAELMDILIKARIKNKELGITGLMIYHDREIMQILEGEKTAVKALFQTICGDVRHTSAGVFYEGNIQERAFTGWSMAFKSLDEKAVNKITLGYQGLNKALSPVNMLLESNNRGKKALISLCDNFK</sequence>
<gene>
    <name evidence="2" type="ORF">V6255_12805</name>
</gene>
<dbReference type="Pfam" id="PF04940">
    <property type="entry name" value="BLUF"/>
    <property type="match status" value="1"/>
</dbReference>
<reference evidence="2 3" key="1">
    <citation type="submission" date="2024-02" db="EMBL/GenBank/DDBJ databases">
        <title>Bacteria isolated from the canopy kelp, Nereocystis luetkeana.</title>
        <authorList>
            <person name="Pfister C.A."/>
            <person name="Younker I.T."/>
            <person name="Light S.H."/>
        </authorList>
    </citation>
    <scope>NUCLEOTIDE SEQUENCE [LARGE SCALE GENOMIC DNA]</scope>
    <source>
        <strain evidence="2 3">TI.2.07</strain>
    </source>
</reference>
<dbReference type="PROSITE" id="PS50925">
    <property type="entry name" value="BLUF"/>
    <property type="match status" value="1"/>
</dbReference>
<organism evidence="2 3">
    <name type="scientific">Psychromonas arctica</name>
    <dbReference type="NCBI Taxonomy" id="168275"/>
    <lineage>
        <taxon>Bacteria</taxon>
        <taxon>Pseudomonadati</taxon>
        <taxon>Pseudomonadota</taxon>
        <taxon>Gammaproteobacteria</taxon>
        <taxon>Alteromonadales</taxon>
        <taxon>Psychromonadaceae</taxon>
        <taxon>Psychromonas</taxon>
    </lineage>
</organism>
<dbReference type="SUPFAM" id="SSF54975">
    <property type="entry name" value="Acylphosphatase/BLUF domain-like"/>
    <property type="match status" value="1"/>
</dbReference>
<accession>A0ABU9HDN4</accession>
<dbReference type="Proteomes" id="UP001366060">
    <property type="component" value="Unassembled WGS sequence"/>
</dbReference>
<dbReference type="SMART" id="SM01034">
    <property type="entry name" value="BLUF"/>
    <property type="match status" value="1"/>
</dbReference>
<evidence type="ECO:0000313" key="2">
    <source>
        <dbReference type="EMBL" id="MEL0660015.1"/>
    </source>
</evidence>
<feature type="domain" description="BLUF" evidence="1">
    <location>
        <begin position="1"/>
        <end position="92"/>
    </location>
</feature>
<protein>
    <submittedName>
        <fullName evidence="2">BLUF domain-containing protein</fullName>
    </submittedName>
</protein>
<evidence type="ECO:0000313" key="3">
    <source>
        <dbReference type="Proteomes" id="UP001366060"/>
    </source>
</evidence>
<name>A0ABU9HDN4_9GAMM</name>
<dbReference type="RefSeq" id="WP_341628510.1">
    <property type="nucleotide sequence ID" value="NZ_JBAKBA010000031.1"/>
</dbReference>
<evidence type="ECO:0000259" key="1">
    <source>
        <dbReference type="PROSITE" id="PS50925"/>
    </source>
</evidence>
<dbReference type="InterPro" id="IPR007024">
    <property type="entry name" value="BLUF_domain"/>
</dbReference>
<dbReference type="InterPro" id="IPR036046">
    <property type="entry name" value="Acylphosphatase-like_dom_sf"/>
</dbReference>
<keyword evidence="3" id="KW-1185">Reference proteome</keyword>
<dbReference type="EMBL" id="JBAKBA010000031">
    <property type="protein sequence ID" value="MEL0660015.1"/>
    <property type="molecule type" value="Genomic_DNA"/>
</dbReference>
<comment type="caution">
    <text evidence="2">The sequence shown here is derived from an EMBL/GenBank/DDBJ whole genome shotgun (WGS) entry which is preliminary data.</text>
</comment>
<dbReference type="Gene3D" id="3.30.70.100">
    <property type="match status" value="1"/>
</dbReference>
<proteinExistence type="predicted"/>